<keyword evidence="2" id="KW-1185">Reference proteome</keyword>
<sequence length="114" mass="12932">MKRTIIFLLIAASVGVTLYINQTTKRLSDEVKQLAESILLEDEWFPARPVWWEDDKILAVGVLPEINGDEAAKKACQMMLARSLPVQGLNVEVYDVLKIQRQDDWTLLASSKCQ</sequence>
<protein>
    <submittedName>
        <fullName evidence="1">Uncharacterized protein</fullName>
    </submittedName>
</protein>
<dbReference type="EMBL" id="CP043869">
    <property type="protein sequence ID" value="QEQ96044.1"/>
    <property type="molecule type" value="Genomic_DNA"/>
</dbReference>
<dbReference type="AlphaFoldDB" id="A0A5P1R8T5"/>
<accession>A0A5P1R8T5</accession>
<evidence type="ECO:0000313" key="2">
    <source>
        <dbReference type="Proteomes" id="UP000324760"/>
    </source>
</evidence>
<dbReference type="KEGG" id="ncu:F0U83_04605"/>
<dbReference type="Proteomes" id="UP000324760">
    <property type="component" value="Chromosome"/>
</dbReference>
<organism evidence="1 2">
    <name type="scientific">Neptunomonas concharum</name>
    <dbReference type="NCBI Taxonomy" id="1031538"/>
    <lineage>
        <taxon>Bacteria</taxon>
        <taxon>Pseudomonadati</taxon>
        <taxon>Pseudomonadota</taxon>
        <taxon>Gammaproteobacteria</taxon>
        <taxon>Oceanospirillales</taxon>
        <taxon>Oceanospirillaceae</taxon>
        <taxon>Neptunomonas</taxon>
    </lineage>
</organism>
<proteinExistence type="predicted"/>
<dbReference type="OrthoDB" id="6089133at2"/>
<name>A0A5P1R8T5_9GAMM</name>
<reference evidence="1 2" key="1">
    <citation type="journal article" date="2019" name="Biochem. Eng. J.">
        <title>Metabolic engineering of the marine bacteria Neptunomonas concharum for the production of acetoin and meso-2,3-butanediol from acetate.</title>
        <authorList>
            <person name="Li W."/>
            <person name="Pu N."/>
            <person name="Liu C.-X."/>
            <person name="Yuan Q.-P."/>
            <person name="Li Z.-J."/>
        </authorList>
    </citation>
    <scope>NUCLEOTIDE SEQUENCE [LARGE SCALE GENOMIC DNA]</scope>
    <source>
        <strain evidence="1 2">JCM17730</strain>
    </source>
</reference>
<evidence type="ECO:0000313" key="1">
    <source>
        <dbReference type="EMBL" id="QEQ96044.1"/>
    </source>
</evidence>
<dbReference type="RefSeq" id="WP_138988750.1">
    <property type="nucleotide sequence ID" value="NZ_CP043869.1"/>
</dbReference>
<gene>
    <name evidence="1" type="ORF">F0U83_04605</name>
</gene>